<dbReference type="PANTHER" id="PTHR40758">
    <property type="entry name" value="CONSERVED PROTEIN"/>
    <property type="match status" value="1"/>
</dbReference>
<dbReference type="InterPro" id="IPR024344">
    <property type="entry name" value="MDMPI_metal-binding"/>
</dbReference>
<reference evidence="2 3" key="1">
    <citation type="submission" date="2019-02" db="EMBL/GenBank/DDBJ databases">
        <title>Sequencing the genomes of 1000 actinobacteria strains.</title>
        <authorList>
            <person name="Klenk H.-P."/>
        </authorList>
    </citation>
    <scope>NUCLEOTIDE SEQUENCE [LARGE SCALE GENOMIC DNA]</scope>
    <source>
        <strain evidence="2 3">DSM 45779</strain>
    </source>
</reference>
<keyword evidence="3" id="KW-1185">Reference proteome</keyword>
<proteinExistence type="predicted"/>
<dbReference type="EMBL" id="SHKL01000001">
    <property type="protein sequence ID" value="RZT83373.1"/>
    <property type="molecule type" value="Genomic_DNA"/>
</dbReference>
<dbReference type="NCBIfam" id="TIGR03083">
    <property type="entry name" value="maleylpyruvate isomerase family mycothiol-dependent enzyme"/>
    <property type="match status" value="1"/>
</dbReference>
<evidence type="ECO:0000313" key="3">
    <source>
        <dbReference type="Proteomes" id="UP000291591"/>
    </source>
</evidence>
<dbReference type="Proteomes" id="UP000291591">
    <property type="component" value="Unassembled WGS sequence"/>
</dbReference>
<comment type="caution">
    <text evidence="2">The sequence shown here is derived from an EMBL/GenBank/DDBJ whole genome shotgun (WGS) entry which is preliminary data.</text>
</comment>
<dbReference type="RefSeq" id="WP_130288134.1">
    <property type="nucleotide sequence ID" value="NZ_SHKL01000001.1"/>
</dbReference>
<dbReference type="SUPFAM" id="SSF109854">
    <property type="entry name" value="DinB/YfiT-like putative metalloenzymes"/>
    <property type="match status" value="1"/>
</dbReference>
<dbReference type="PANTHER" id="PTHR40758:SF1">
    <property type="entry name" value="CONSERVED PROTEIN"/>
    <property type="match status" value="1"/>
</dbReference>
<feature type="domain" description="Mycothiol-dependent maleylpyruvate isomerase metal-binding" evidence="1">
    <location>
        <begin position="10"/>
        <end position="137"/>
    </location>
</feature>
<evidence type="ECO:0000313" key="2">
    <source>
        <dbReference type="EMBL" id="RZT83373.1"/>
    </source>
</evidence>
<accession>A0A4Q7UTP6</accession>
<sequence length="259" mass="28080">MDFDRHCTEIVTQTGLLRASLPGVDQRAPVPSCPGWDVNALLRHVGEAHRWIGATVAVPSDTPPPQDAVRQVTGHTDTDPVALGDWLADGAEQLAATLRRAGPDGPAWTPIPDGLATATFHARRMAHETVMHRADAQLVIGAEFDLADDVAADGIDEWCELGSLPMMFDVHPEQRELLGPGRTILLDGGEGGRWMMDMTGARLDFGRTTGDETATTTVRGPVTDLLLMIFRRKAPGDLDVTVEGDSDLLRFWLDRVSFA</sequence>
<dbReference type="GO" id="GO:0005886">
    <property type="term" value="C:plasma membrane"/>
    <property type="evidence" value="ECO:0007669"/>
    <property type="project" value="TreeGrafter"/>
</dbReference>
<gene>
    <name evidence="2" type="ORF">EV383_0174</name>
</gene>
<dbReference type="AlphaFoldDB" id="A0A4Q7UTP6"/>
<dbReference type="OrthoDB" id="3671213at2"/>
<dbReference type="InterPro" id="IPR017517">
    <property type="entry name" value="Maleyloyr_isom"/>
</dbReference>
<protein>
    <submittedName>
        <fullName evidence="2">Uncharacterized protein (TIGR03083 family)</fullName>
    </submittedName>
</protein>
<dbReference type="GO" id="GO:0046872">
    <property type="term" value="F:metal ion binding"/>
    <property type="evidence" value="ECO:0007669"/>
    <property type="project" value="InterPro"/>
</dbReference>
<dbReference type="InterPro" id="IPR034660">
    <property type="entry name" value="DinB/YfiT-like"/>
</dbReference>
<name>A0A4Q7UTP6_PSEST</name>
<organism evidence="2 3">
    <name type="scientific">Pseudonocardia sediminis</name>
    <dbReference type="NCBI Taxonomy" id="1397368"/>
    <lineage>
        <taxon>Bacteria</taxon>
        <taxon>Bacillati</taxon>
        <taxon>Actinomycetota</taxon>
        <taxon>Actinomycetes</taxon>
        <taxon>Pseudonocardiales</taxon>
        <taxon>Pseudonocardiaceae</taxon>
        <taxon>Pseudonocardia</taxon>
    </lineage>
</organism>
<dbReference type="Pfam" id="PF11716">
    <property type="entry name" value="MDMPI_N"/>
    <property type="match status" value="1"/>
</dbReference>
<evidence type="ECO:0000259" key="1">
    <source>
        <dbReference type="Pfam" id="PF11716"/>
    </source>
</evidence>